<evidence type="ECO:0000256" key="7">
    <source>
        <dbReference type="ARBA" id="ARBA00022490"/>
    </source>
</evidence>
<keyword evidence="6" id="KW-1003">Cell membrane</keyword>
<dbReference type="SMART" id="SM00233">
    <property type="entry name" value="PH"/>
    <property type="match status" value="1"/>
</dbReference>
<evidence type="ECO:0000313" key="18">
    <source>
        <dbReference type="Proteomes" id="UP000694557"/>
    </source>
</evidence>
<accession>A0A8C7J0L2</accession>
<reference evidence="17" key="1">
    <citation type="submission" date="2025-08" db="UniProtKB">
        <authorList>
            <consortium name="Ensembl"/>
        </authorList>
    </citation>
    <scope>IDENTIFICATION</scope>
</reference>
<organism evidence="17 18">
    <name type="scientific">Oncorhynchus kisutch</name>
    <name type="common">Coho salmon</name>
    <name type="synonym">Salmo kisutch</name>
    <dbReference type="NCBI Taxonomy" id="8019"/>
    <lineage>
        <taxon>Eukaryota</taxon>
        <taxon>Metazoa</taxon>
        <taxon>Chordata</taxon>
        <taxon>Craniata</taxon>
        <taxon>Vertebrata</taxon>
        <taxon>Euteleostomi</taxon>
        <taxon>Actinopterygii</taxon>
        <taxon>Neopterygii</taxon>
        <taxon>Teleostei</taxon>
        <taxon>Protacanthopterygii</taxon>
        <taxon>Salmoniformes</taxon>
        <taxon>Salmonidae</taxon>
        <taxon>Salmoninae</taxon>
        <taxon>Oncorhynchus</taxon>
    </lineage>
</organism>
<dbReference type="PROSITE" id="PS01013">
    <property type="entry name" value="OSBP"/>
    <property type="match status" value="1"/>
</dbReference>
<dbReference type="InterPro" id="IPR001849">
    <property type="entry name" value="PH_domain"/>
</dbReference>
<evidence type="ECO:0000256" key="15">
    <source>
        <dbReference type="SAM" id="MobiDB-lite"/>
    </source>
</evidence>
<dbReference type="AlphaFoldDB" id="A0A8C7J0L2"/>
<proteinExistence type="inferred from homology"/>
<evidence type="ECO:0000256" key="4">
    <source>
        <dbReference type="ARBA" id="ARBA00008842"/>
    </source>
</evidence>
<dbReference type="InterPro" id="IPR037239">
    <property type="entry name" value="OSBP_sf"/>
</dbReference>
<evidence type="ECO:0000256" key="3">
    <source>
        <dbReference type="ARBA" id="ARBA00004586"/>
    </source>
</evidence>
<keyword evidence="18" id="KW-1185">Reference proteome</keyword>
<evidence type="ECO:0000256" key="2">
    <source>
        <dbReference type="ARBA" id="ARBA00004514"/>
    </source>
</evidence>
<keyword evidence="11" id="KW-0446">Lipid-binding</keyword>
<feature type="compositionally biased region" description="Polar residues" evidence="15">
    <location>
        <begin position="1"/>
        <end position="22"/>
    </location>
</feature>
<dbReference type="Proteomes" id="UP000694557">
    <property type="component" value="Unassembled WGS sequence"/>
</dbReference>
<dbReference type="GO" id="GO:0005789">
    <property type="term" value="C:endoplasmic reticulum membrane"/>
    <property type="evidence" value="ECO:0007669"/>
    <property type="project" value="UniProtKB-SubCell"/>
</dbReference>
<dbReference type="GO" id="GO:0015485">
    <property type="term" value="F:cholesterol binding"/>
    <property type="evidence" value="ECO:0007669"/>
    <property type="project" value="TreeGrafter"/>
</dbReference>
<dbReference type="SUPFAM" id="SSF50729">
    <property type="entry name" value="PH domain-like"/>
    <property type="match status" value="1"/>
</dbReference>
<evidence type="ECO:0000256" key="1">
    <source>
        <dbReference type="ARBA" id="ARBA00004236"/>
    </source>
</evidence>
<dbReference type="GO" id="GO:0006699">
    <property type="term" value="P:bile acid biosynthetic process"/>
    <property type="evidence" value="ECO:0007669"/>
    <property type="project" value="UniProtKB-ARBA"/>
</dbReference>
<feature type="region of interest" description="Disordered" evidence="15">
    <location>
        <begin position="164"/>
        <end position="201"/>
    </location>
</feature>
<dbReference type="Gene3D" id="2.40.160.120">
    <property type="match status" value="1"/>
</dbReference>
<reference evidence="17" key="2">
    <citation type="submission" date="2025-09" db="UniProtKB">
        <authorList>
            <consortium name="Ensembl"/>
        </authorList>
    </citation>
    <scope>IDENTIFICATION</scope>
</reference>
<evidence type="ECO:0000256" key="9">
    <source>
        <dbReference type="ARBA" id="ARBA00022824"/>
    </source>
</evidence>
<dbReference type="GO" id="GO:0005886">
    <property type="term" value="C:plasma membrane"/>
    <property type="evidence" value="ECO:0007669"/>
    <property type="project" value="UniProtKB-SubCell"/>
</dbReference>
<evidence type="ECO:0000256" key="8">
    <source>
        <dbReference type="ARBA" id="ARBA00022553"/>
    </source>
</evidence>
<dbReference type="Ensembl" id="ENSOKIT00005085487.1">
    <property type="protein sequence ID" value="ENSOKIP00005080247.1"/>
    <property type="gene ID" value="ENSOKIG00005032043.1"/>
</dbReference>
<comment type="similarity">
    <text evidence="4 13">Belongs to the OSBP family.</text>
</comment>
<dbReference type="FunFam" id="2.40.160.120:FF:000001">
    <property type="entry name" value="Oxysterol-binding protein"/>
    <property type="match status" value="1"/>
</dbReference>
<dbReference type="Gene3D" id="2.30.29.30">
    <property type="entry name" value="Pleckstrin-homology domain (PH domain)/Phosphotyrosine-binding domain (PTB)"/>
    <property type="match status" value="1"/>
</dbReference>
<feature type="compositionally biased region" description="Polar residues" evidence="15">
    <location>
        <begin position="284"/>
        <end position="295"/>
    </location>
</feature>
<evidence type="ECO:0000256" key="12">
    <source>
        <dbReference type="ARBA" id="ARBA00023136"/>
    </source>
</evidence>
<evidence type="ECO:0000256" key="13">
    <source>
        <dbReference type="RuleBase" id="RU003844"/>
    </source>
</evidence>
<feature type="domain" description="PH" evidence="16">
    <location>
        <begin position="58"/>
        <end position="153"/>
    </location>
</feature>
<evidence type="ECO:0000256" key="5">
    <source>
        <dbReference type="ARBA" id="ARBA00022448"/>
    </source>
</evidence>
<feature type="compositionally biased region" description="Low complexity" evidence="15">
    <location>
        <begin position="190"/>
        <end position="200"/>
    </location>
</feature>
<dbReference type="PROSITE" id="PS50003">
    <property type="entry name" value="PH_DOMAIN"/>
    <property type="match status" value="1"/>
</dbReference>
<name>A0A8C7J0L2_ONCKI</name>
<dbReference type="CDD" id="cd13287">
    <property type="entry name" value="PH_ORP3_ORP6_ORP7"/>
    <property type="match status" value="1"/>
</dbReference>
<evidence type="ECO:0000256" key="6">
    <source>
        <dbReference type="ARBA" id="ARBA00022475"/>
    </source>
</evidence>
<sequence>MKNSNMNIIQNNKRENLNSLSGENKHRDRNNHPQNTQRIWLWEIIEGLKIGQSNVQRPDKHEGFMLKKRKWPLKGWHKRFFVLDNGMLKYSKSPIDIQKGKLHGCIDVGLSVMSIKKRARRIELDTEEHLYHLKIKSPDIFDSWVVKLRHHRLYRQNEIVRSPRDATMRTFPPPASTESPIPHPHPSPAAPSTRSSLPASYSNGQSKVAAWLQESEEMDKCTEELARCQSSLIELSKLLQSLEGLQRTQSAPNFTDMQVTQTQSHTHRHGPRQVDGNRVPSLPVSASMSPTRLHSSNPNLCAEQVDFQTPVSRQIPDNMECGGDYIKLQEDFCLIAQKGTLAYNVLIVFLCFLKKGGEQRGIPLTQQTSNESRLSMSESVSEFFDAQEVLLSASSSENEASDDESYVSDVSDNISEDNASVTDNVSRQNLAGSAFRNGRRPCLPAPSPDCSNINLWNILRNNIGKDLSKVSMPVELNEPLNTLQHMCEELEYTELLDRAADTEDPYERMAIMAAFVISGYSSTYYRAGSKPFNPLLGETYECIREDKGMCFIAEQVSHHPPISACHADSNKFTFLQDVRWKNKFWGKSMEILPIGTVNVILPSFGDHYEWNKVTTCVHNILSGRRWIEHYGEITVRNTKSSACICKLTFVKGNYWSSNVNEVQGFVMDQEGKVVRRLFGKWHEGLYCGVPPSARCIWRPGSMPTDYELYYGFTRFAIELNELCPEMQDLLPPTDARFRPDQRHLEEGNVEMAASEKQRIEDMQRTRRKWQDENDIKHEPRFFNLGCSPPGQVSGGNRVVWDGLPQARLVGETG</sequence>
<protein>
    <recommendedName>
        <fullName evidence="14">Oxysterol-binding protein</fullName>
    </recommendedName>
</protein>
<keyword evidence="10 14" id="KW-0445">Lipid transport</keyword>
<gene>
    <name evidence="17" type="primary">OSBPL6</name>
    <name evidence="17" type="synonym">LOC109870632</name>
</gene>
<dbReference type="GO" id="GO:0005829">
    <property type="term" value="C:cytosol"/>
    <property type="evidence" value="ECO:0007669"/>
    <property type="project" value="UniProtKB-SubCell"/>
</dbReference>
<keyword evidence="5 14" id="KW-0813">Transport</keyword>
<feature type="compositionally biased region" description="Pro residues" evidence="15">
    <location>
        <begin position="171"/>
        <end position="189"/>
    </location>
</feature>
<feature type="region of interest" description="Disordered" evidence="15">
    <location>
        <begin position="257"/>
        <end position="295"/>
    </location>
</feature>
<dbReference type="GO" id="GO:0031965">
    <property type="term" value="C:nuclear membrane"/>
    <property type="evidence" value="ECO:0007669"/>
    <property type="project" value="TreeGrafter"/>
</dbReference>
<dbReference type="GeneTree" id="ENSGT00940000156791"/>
<dbReference type="Pfam" id="PF15409">
    <property type="entry name" value="PH_8"/>
    <property type="match status" value="1"/>
</dbReference>
<dbReference type="Pfam" id="PF01237">
    <property type="entry name" value="Oxysterol_BP"/>
    <property type="match status" value="1"/>
</dbReference>
<dbReference type="PANTHER" id="PTHR10972">
    <property type="entry name" value="OXYSTEROL-BINDING PROTEIN-RELATED"/>
    <property type="match status" value="1"/>
</dbReference>
<dbReference type="InterPro" id="IPR000648">
    <property type="entry name" value="Oxysterol-bd"/>
</dbReference>
<dbReference type="InterPro" id="IPR011993">
    <property type="entry name" value="PH-like_dom_sf"/>
</dbReference>
<keyword evidence="8" id="KW-0597">Phosphoprotein</keyword>
<comment type="subcellular location">
    <subcellularLocation>
        <location evidence="1">Cell membrane</location>
    </subcellularLocation>
    <subcellularLocation>
        <location evidence="2">Cytoplasm</location>
        <location evidence="2">Cytosol</location>
    </subcellularLocation>
    <subcellularLocation>
        <location evidence="3">Endoplasmic reticulum membrane</location>
    </subcellularLocation>
</comment>
<keyword evidence="9" id="KW-0256">Endoplasmic reticulum</keyword>
<evidence type="ECO:0000256" key="14">
    <source>
        <dbReference type="RuleBase" id="RU003845"/>
    </source>
</evidence>
<dbReference type="InterPro" id="IPR041680">
    <property type="entry name" value="PH_8"/>
</dbReference>
<evidence type="ECO:0000256" key="11">
    <source>
        <dbReference type="ARBA" id="ARBA00023121"/>
    </source>
</evidence>
<dbReference type="FunFam" id="2.30.29.30:FF:000011">
    <property type="entry name" value="Oxysterol-binding protein"/>
    <property type="match status" value="1"/>
</dbReference>
<keyword evidence="7" id="KW-0963">Cytoplasm</keyword>
<dbReference type="InterPro" id="IPR018494">
    <property type="entry name" value="Oxysterol-bd_CS"/>
</dbReference>
<evidence type="ECO:0000313" key="17">
    <source>
        <dbReference type="Ensembl" id="ENSOKIP00005080247.1"/>
    </source>
</evidence>
<dbReference type="PANTHER" id="PTHR10972:SF76">
    <property type="entry name" value="OXYSTEROL-BINDING PROTEIN-RELATED PROTEIN 6"/>
    <property type="match status" value="1"/>
</dbReference>
<dbReference type="SUPFAM" id="SSF144000">
    <property type="entry name" value="Oxysterol-binding protein-like"/>
    <property type="match status" value="1"/>
</dbReference>
<feature type="region of interest" description="Disordered" evidence="15">
    <location>
        <begin position="1"/>
        <end position="33"/>
    </location>
</feature>
<dbReference type="GO" id="GO:0097038">
    <property type="term" value="C:perinuclear endoplasmic reticulum"/>
    <property type="evidence" value="ECO:0007669"/>
    <property type="project" value="TreeGrafter"/>
</dbReference>
<evidence type="ECO:0000256" key="10">
    <source>
        <dbReference type="ARBA" id="ARBA00023055"/>
    </source>
</evidence>
<dbReference type="GO" id="GO:0120015">
    <property type="term" value="F:sterol transfer activity"/>
    <property type="evidence" value="ECO:0007669"/>
    <property type="project" value="UniProtKB-ARBA"/>
</dbReference>
<dbReference type="Gene3D" id="3.30.70.3490">
    <property type="match status" value="1"/>
</dbReference>
<evidence type="ECO:0000259" key="16">
    <source>
        <dbReference type="PROSITE" id="PS50003"/>
    </source>
</evidence>
<keyword evidence="12" id="KW-0472">Membrane</keyword>